<dbReference type="Proteomes" id="UP000661607">
    <property type="component" value="Unassembled WGS sequence"/>
</dbReference>
<protein>
    <submittedName>
        <fullName evidence="2">GNAT superfamily N-acetyltransferase</fullName>
    </submittedName>
</protein>
<keyword evidence="3" id="KW-1185">Reference proteome</keyword>
<dbReference type="Pfam" id="PF00583">
    <property type="entry name" value="Acetyltransf_1"/>
    <property type="match status" value="1"/>
</dbReference>
<proteinExistence type="predicted"/>
<organism evidence="2 3">
    <name type="scientific">Nonomuraea africana</name>
    <dbReference type="NCBI Taxonomy" id="46171"/>
    <lineage>
        <taxon>Bacteria</taxon>
        <taxon>Bacillati</taxon>
        <taxon>Actinomycetota</taxon>
        <taxon>Actinomycetes</taxon>
        <taxon>Streptosporangiales</taxon>
        <taxon>Streptosporangiaceae</taxon>
        <taxon>Nonomuraea</taxon>
    </lineage>
</organism>
<dbReference type="InterPro" id="IPR000182">
    <property type="entry name" value="GNAT_dom"/>
</dbReference>
<reference evidence="2 3" key="1">
    <citation type="submission" date="2020-10" db="EMBL/GenBank/DDBJ databases">
        <title>Sequencing the genomes of 1000 actinobacteria strains.</title>
        <authorList>
            <person name="Klenk H.-P."/>
        </authorList>
    </citation>
    <scope>NUCLEOTIDE SEQUENCE [LARGE SCALE GENOMIC DNA]</scope>
    <source>
        <strain evidence="2 3">DSM 43748</strain>
    </source>
</reference>
<name>A0ABR9KG21_9ACTN</name>
<dbReference type="Gene3D" id="3.40.630.30">
    <property type="match status" value="1"/>
</dbReference>
<comment type="caution">
    <text evidence="2">The sequence shown here is derived from an EMBL/GenBank/DDBJ whole genome shotgun (WGS) entry which is preliminary data.</text>
</comment>
<evidence type="ECO:0000313" key="3">
    <source>
        <dbReference type="Proteomes" id="UP000661607"/>
    </source>
</evidence>
<gene>
    <name evidence="2" type="ORF">H4W81_003718</name>
</gene>
<dbReference type="SUPFAM" id="SSF55729">
    <property type="entry name" value="Acyl-CoA N-acyltransferases (Nat)"/>
    <property type="match status" value="1"/>
</dbReference>
<sequence length="64" mass="7155">MAVALLEAAEDAAVKAGADRVVLQTGDRQPDAVRLYEREGYTRIPVYPPYHLVPNSLCYHKRVT</sequence>
<dbReference type="PROSITE" id="PS51186">
    <property type="entry name" value="GNAT"/>
    <property type="match status" value="1"/>
</dbReference>
<accession>A0ABR9KG21</accession>
<dbReference type="EMBL" id="JADBEF010000001">
    <property type="protein sequence ID" value="MBE1560939.1"/>
    <property type="molecule type" value="Genomic_DNA"/>
</dbReference>
<dbReference type="InterPro" id="IPR016181">
    <property type="entry name" value="Acyl_CoA_acyltransferase"/>
</dbReference>
<evidence type="ECO:0000313" key="2">
    <source>
        <dbReference type="EMBL" id="MBE1560939.1"/>
    </source>
</evidence>
<evidence type="ECO:0000259" key="1">
    <source>
        <dbReference type="PROSITE" id="PS51186"/>
    </source>
</evidence>
<feature type="domain" description="N-acetyltransferase" evidence="1">
    <location>
        <begin position="1"/>
        <end position="64"/>
    </location>
</feature>